<dbReference type="Pfam" id="PF25183">
    <property type="entry name" value="OMP_b-brl_4"/>
    <property type="match status" value="1"/>
</dbReference>
<feature type="chain" id="PRO_5009911705" evidence="1">
    <location>
        <begin position="20"/>
        <end position="1083"/>
    </location>
</feature>
<keyword evidence="1" id="KW-0732">Signal</keyword>
<evidence type="ECO:0000256" key="1">
    <source>
        <dbReference type="SAM" id="SignalP"/>
    </source>
</evidence>
<dbReference type="AlphaFoldDB" id="A0A1M5KLF9"/>
<dbReference type="RefSeq" id="WP_073131118.1">
    <property type="nucleotide sequence ID" value="NZ_FQWQ01000001.1"/>
</dbReference>
<name>A0A1M5KLF9_9BACT</name>
<evidence type="ECO:0000313" key="3">
    <source>
        <dbReference type="EMBL" id="SHG53520.1"/>
    </source>
</evidence>
<organism evidence="3 4">
    <name type="scientific">Chryseolinea serpens</name>
    <dbReference type="NCBI Taxonomy" id="947013"/>
    <lineage>
        <taxon>Bacteria</taxon>
        <taxon>Pseudomonadati</taxon>
        <taxon>Bacteroidota</taxon>
        <taxon>Cytophagia</taxon>
        <taxon>Cytophagales</taxon>
        <taxon>Fulvivirgaceae</taxon>
        <taxon>Chryseolinea</taxon>
    </lineage>
</organism>
<dbReference type="SUPFAM" id="SSF49464">
    <property type="entry name" value="Carboxypeptidase regulatory domain-like"/>
    <property type="match status" value="1"/>
</dbReference>
<keyword evidence="3" id="KW-0121">Carboxypeptidase</keyword>
<dbReference type="InterPro" id="IPR008969">
    <property type="entry name" value="CarboxyPept-like_regulatory"/>
</dbReference>
<dbReference type="OrthoDB" id="9768147at2"/>
<evidence type="ECO:0000313" key="4">
    <source>
        <dbReference type="Proteomes" id="UP000184212"/>
    </source>
</evidence>
<keyword evidence="4" id="KW-1185">Reference proteome</keyword>
<dbReference type="GO" id="GO:0004180">
    <property type="term" value="F:carboxypeptidase activity"/>
    <property type="evidence" value="ECO:0007669"/>
    <property type="project" value="UniProtKB-KW"/>
</dbReference>
<dbReference type="SUPFAM" id="SSF56935">
    <property type="entry name" value="Porins"/>
    <property type="match status" value="1"/>
</dbReference>
<feature type="domain" description="TonB-dependent transporter Oar-like beta-barrel" evidence="2">
    <location>
        <begin position="241"/>
        <end position="1033"/>
    </location>
</feature>
<dbReference type="EMBL" id="FQWQ01000001">
    <property type="protein sequence ID" value="SHG53520.1"/>
    <property type="molecule type" value="Genomic_DNA"/>
</dbReference>
<dbReference type="Gene3D" id="2.60.40.1120">
    <property type="entry name" value="Carboxypeptidase-like, regulatory domain"/>
    <property type="match status" value="1"/>
</dbReference>
<evidence type="ECO:0000259" key="2">
    <source>
        <dbReference type="Pfam" id="PF25183"/>
    </source>
</evidence>
<keyword evidence="3" id="KW-0378">Hydrolase</keyword>
<dbReference type="InterPro" id="IPR057601">
    <property type="entry name" value="Oar-like_b-barrel"/>
</dbReference>
<gene>
    <name evidence="3" type="ORF">SAMN04488109_0710</name>
</gene>
<dbReference type="Proteomes" id="UP000184212">
    <property type="component" value="Unassembled WGS sequence"/>
</dbReference>
<reference evidence="3 4" key="1">
    <citation type="submission" date="2016-11" db="EMBL/GenBank/DDBJ databases">
        <authorList>
            <person name="Jaros S."/>
            <person name="Januszkiewicz K."/>
            <person name="Wedrychowicz H."/>
        </authorList>
    </citation>
    <scope>NUCLEOTIDE SEQUENCE [LARGE SCALE GENOMIC DNA]</scope>
    <source>
        <strain evidence="3 4">DSM 24574</strain>
    </source>
</reference>
<dbReference type="STRING" id="947013.SAMN04488109_0710"/>
<feature type="signal peptide" evidence="1">
    <location>
        <begin position="1"/>
        <end position="19"/>
    </location>
</feature>
<keyword evidence="3" id="KW-0645">Protease</keyword>
<dbReference type="Pfam" id="PF13620">
    <property type="entry name" value="CarboxypepD_reg"/>
    <property type="match status" value="1"/>
</dbReference>
<sequence>MKTILSICLFLSIPFLIHAQVTTSSVSGKITDAKGDDLPGATIQLVYKPTNTVYGVATNVDGRYALRNLNPGGPYEATVTFVGYQVEKLSDITLKLGETLKLDFQLKEESTQLQEVQVIAGNILDLNKTGASNSVSKEQIQSLPTLSRSFSDFTRLTPQASNNSFAGTNFRYNNITLDGAINNDAIGFSPSLGGVSGTANQPGSSTRTNSFSLDAIQEVQVQLAPYDVTLGNFTGGSINAVSRSGSNNVTGSVYGFGRNSAITGKYKGSDKLGDGSISSAYHDYQTGFRVGFPLVKDKLFWFTNEEITRSQIPLFFPAGAPNYFMTTDIANQIVNKLNTLPVSTYNPTGGYDPGATQDYNIYSKSVKFFNRLDWIINKNHSLAIRNNSVISEASNLERSTTEFQFGNYDFVQKNHNISTVAELKSRFGNATSNSLILGYTDITDSRNPNGSLFPQIQINGIGSGHALIGTNREAAVFNMHQKTFEVTDNFRWFTGNHSFTFGTHNEFYKIDYTFINSYNGRFDYASLADFLADKPSRMRAIYNPGDNSLANNLANSPAKFNISLNSLYVQDELAVNSKLVLTYGLRADMTVMPSTPPADSHALFPNPPANYGTTYTYDHPVASNTNKFFGQVYVSPRVGFNYDVKGDKSLVLRGGSGLFTGRIPFAWLGYAYVNDGKTYAAMDLNPPKAGTPIPTDPTQFKNFAAANGSANRNELDLIDKNFQMPRMWRSNLAVDFVLGDGYKLTLEGLYTKTIKDVQIKQINLKDSVYYAATDVGQQQPLYLSGGATGNRVSNAFSSVYLITNTNKGSRYSLTAQLSKQYAFGLGFMAAYTYGQSKDILNGIRNSPESGWQLNQALNPNNPALTYSNFDIRHRIVATVQYRKAWNEKLTSYISLISTNQSGSPFTWVNTANSNLTRSGQQIDLMFIPASADQINLVDRKNADGTTTTAAQQYADLADFINKDPYLSKHKGEFTERNAARTPWNNLLDLRLMQDINLKVGEKTHTLQITFDVINFSNMLNKSWGTVYFTPNTQNSSVDMGLRVTRANNSTAQPTYTFTRPTSSYSIDQFSSRWQGQLGVRYSF</sequence>
<proteinExistence type="predicted"/>
<accession>A0A1M5KLF9</accession>
<protein>
    <submittedName>
        <fullName evidence="3">Carboxypeptidase regulatory-like domain-containing protein</fullName>
    </submittedName>
</protein>